<protein>
    <submittedName>
        <fullName evidence="1">Uncharacterized protein</fullName>
    </submittedName>
</protein>
<name>A0A0S4QS76_9ACTN</name>
<proteinExistence type="predicted"/>
<accession>A0A0S4QS76</accession>
<dbReference type="EMBL" id="FAOZ01000014">
    <property type="protein sequence ID" value="CUU57676.1"/>
    <property type="molecule type" value="Genomic_DNA"/>
</dbReference>
<keyword evidence="2" id="KW-1185">Reference proteome</keyword>
<dbReference type="Proteomes" id="UP000198802">
    <property type="component" value="Unassembled WGS sequence"/>
</dbReference>
<organism evidence="1 2">
    <name type="scientific">Parafrankia irregularis</name>
    <dbReference type="NCBI Taxonomy" id="795642"/>
    <lineage>
        <taxon>Bacteria</taxon>
        <taxon>Bacillati</taxon>
        <taxon>Actinomycetota</taxon>
        <taxon>Actinomycetes</taxon>
        <taxon>Frankiales</taxon>
        <taxon>Frankiaceae</taxon>
        <taxon>Parafrankia</taxon>
    </lineage>
</organism>
<reference evidence="2" key="1">
    <citation type="submission" date="2015-11" db="EMBL/GenBank/DDBJ databases">
        <authorList>
            <person name="Varghese N."/>
        </authorList>
    </citation>
    <scope>NUCLEOTIDE SEQUENCE [LARGE SCALE GENOMIC DNA]</scope>
    <source>
        <strain evidence="2">DSM 45899</strain>
    </source>
</reference>
<gene>
    <name evidence="1" type="ORF">Ga0074812_11422</name>
</gene>
<sequence>MRVMGAPPVKRSVKICAVSRTPCAGSYNRGGPQCRVTYACDTCPVLSPADPSGGMVPPCPELARHVTDAARWGGIRSGETSGT</sequence>
<evidence type="ECO:0000313" key="1">
    <source>
        <dbReference type="EMBL" id="CUU57676.1"/>
    </source>
</evidence>
<dbReference type="AlphaFoldDB" id="A0A0S4QS76"/>
<evidence type="ECO:0000313" key="2">
    <source>
        <dbReference type="Proteomes" id="UP000198802"/>
    </source>
</evidence>